<evidence type="ECO:0000256" key="1">
    <source>
        <dbReference type="ARBA" id="ARBA00009995"/>
    </source>
</evidence>
<accession>A0A0D6LU05</accession>
<dbReference type="SUPFAM" id="SSF53756">
    <property type="entry name" value="UDP-Glycosyltransferase/glycogen phosphorylase"/>
    <property type="match status" value="1"/>
</dbReference>
<dbReference type="PANTHER" id="PTHR48043:SF23">
    <property type="entry name" value="UDP-GLUCURONOSYLTRANSFERASE"/>
    <property type="match status" value="1"/>
</dbReference>
<evidence type="ECO:0000256" key="3">
    <source>
        <dbReference type="ARBA" id="ARBA00022676"/>
    </source>
</evidence>
<evidence type="ECO:0000313" key="8">
    <source>
        <dbReference type="Proteomes" id="UP000054495"/>
    </source>
</evidence>
<comment type="similarity">
    <text evidence="1">Belongs to the UDP-glycosyltransferase family.</text>
</comment>
<name>A0A0D6LU05_9BILA</name>
<dbReference type="AlphaFoldDB" id="A0A0D6LU05"/>
<protein>
    <recommendedName>
        <fullName evidence="2">glucuronosyltransferase</fullName>
        <ecNumber evidence="2">2.4.1.17</ecNumber>
    </recommendedName>
</protein>
<dbReference type="Gene3D" id="3.40.50.2000">
    <property type="entry name" value="Glycogen Phosphorylase B"/>
    <property type="match status" value="2"/>
</dbReference>
<dbReference type="InterPro" id="IPR050271">
    <property type="entry name" value="UDP-glycosyltransferase"/>
</dbReference>
<evidence type="ECO:0000256" key="6">
    <source>
        <dbReference type="ARBA" id="ARBA00047475"/>
    </source>
</evidence>
<dbReference type="GO" id="GO:0015020">
    <property type="term" value="F:glucuronosyltransferase activity"/>
    <property type="evidence" value="ECO:0007669"/>
    <property type="project" value="UniProtKB-EC"/>
</dbReference>
<dbReference type="EC" id="2.4.1.17" evidence="2"/>
<sequence>MKAIILNQDAFRRTLLEVFATMPEVTFIWKYEDPSSKIAESLPNVHLSAWVPQIPLLGFLPLQIPIFGDQMRNSRMLARHGGALVLEKSDLSNFEKLKSALEEVLNDPRFVTTFICRTRVV</sequence>
<keyword evidence="3" id="KW-0328">Glycosyltransferase</keyword>
<evidence type="ECO:0000256" key="2">
    <source>
        <dbReference type="ARBA" id="ARBA00012544"/>
    </source>
</evidence>
<proteinExistence type="inferred from homology"/>
<reference evidence="7 8" key="1">
    <citation type="submission" date="2013-05" db="EMBL/GenBank/DDBJ databases">
        <title>Draft genome of the parasitic nematode Anyclostoma ceylanicum.</title>
        <authorList>
            <person name="Mitreva M."/>
        </authorList>
    </citation>
    <scope>NUCLEOTIDE SEQUENCE [LARGE SCALE GENOMIC DNA]</scope>
</reference>
<dbReference type="Proteomes" id="UP000054495">
    <property type="component" value="Unassembled WGS sequence"/>
</dbReference>
<gene>
    <name evidence="7" type="ORF">ANCCEY_06216</name>
</gene>
<keyword evidence="8" id="KW-1185">Reference proteome</keyword>
<dbReference type="PANTHER" id="PTHR48043">
    <property type="entry name" value="EG:EG0003.4 PROTEIN-RELATED"/>
    <property type="match status" value="1"/>
</dbReference>
<keyword evidence="4" id="KW-0808">Transferase</keyword>
<evidence type="ECO:0000313" key="7">
    <source>
        <dbReference type="EMBL" id="EPB74683.1"/>
    </source>
</evidence>
<dbReference type="InterPro" id="IPR002213">
    <property type="entry name" value="UDP_glucos_trans"/>
</dbReference>
<keyword evidence="5" id="KW-0732">Signal</keyword>
<comment type="catalytic activity">
    <reaction evidence="6">
        <text>glucuronate acceptor + UDP-alpha-D-glucuronate = acceptor beta-D-glucuronoside + UDP + H(+)</text>
        <dbReference type="Rhea" id="RHEA:21032"/>
        <dbReference type="ChEBI" id="CHEBI:15378"/>
        <dbReference type="ChEBI" id="CHEBI:58052"/>
        <dbReference type="ChEBI" id="CHEBI:58223"/>
        <dbReference type="ChEBI" id="CHEBI:132367"/>
        <dbReference type="ChEBI" id="CHEBI:132368"/>
        <dbReference type="EC" id="2.4.1.17"/>
    </reaction>
</comment>
<evidence type="ECO:0000256" key="4">
    <source>
        <dbReference type="ARBA" id="ARBA00022679"/>
    </source>
</evidence>
<dbReference type="Pfam" id="PF00201">
    <property type="entry name" value="UDPGT"/>
    <property type="match status" value="1"/>
</dbReference>
<dbReference type="EMBL" id="KE124932">
    <property type="protein sequence ID" value="EPB74683.1"/>
    <property type="molecule type" value="Genomic_DNA"/>
</dbReference>
<evidence type="ECO:0000256" key="5">
    <source>
        <dbReference type="ARBA" id="ARBA00022729"/>
    </source>
</evidence>
<organism evidence="7 8">
    <name type="scientific">Ancylostoma ceylanicum</name>
    <dbReference type="NCBI Taxonomy" id="53326"/>
    <lineage>
        <taxon>Eukaryota</taxon>
        <taxon>Metazoa</taxon>
        <taxon>Ecdysozoa</taxon>
        <taxon>Nematoda</taxon>
        <taxon>Chromadorea</taxon>
        <taxon>Rhabditida</taxon>
        <taxon>Rhabditina</taxon>
        <taxon>Rhabditomorpha</taxon>
        <taxon>Strongyloidea</taxon>
        <taxon>Ancylostomatidae</taxon>
        <taxon>Ancylostomatinae</taxon>
        <taxon>Ancylostoma</taxon>
    </lineage>
</organism>